<evidence type="ECO:0000256" key="1">
    <source>
        <dbReference type="ARBA" id="ARBA00005752"/>
    </source>
</evidence>
<keyword evidence="8" id="KW-0315">Glutamine amidotransferase</keyword>
<dbReference type="Gene3D" id="3.60.20.10">
    <property type="entry name" value="Glutamine Phosphoribosylpyrophosphate, subunit 1, domain 1"/>
    <property type="match status" value="1"/>
</dbReference>
<dbReference type="CDD" id="cd01991">
    <property type="entry name" value="Asn_synthase_B_C"/>
    <property type="match status" value="1"/>
</dbReference>
<proteinExistence type="inferred from homology"/>
<comment type="pathway">
    <text evidence="9">Amino-acid biosynthesis.</text>
</comment>
<evidence type="ECO:0000313" key="14">
    <source>
        <dbReference type="EMBL" id="BAD39244.1"/>
    </source>
</evidence>
<reference evidence="14 15" key="1">
    <citation type="journal article" date="2004" name="Nucleic Acids Res.">
        <title>Genome sequence of Symbiobacterium thermophilum, an uncultivable bacterium that depends on microbial commensalism.</title>
        <authorList>
            <person name="Ueda K."/>
            <person name="Yamashita A."/>
            <person name="Ishikawa J."/>
            <person name="Shimada M."/>
            <person name="Watsuji T."/>
            <person name="Morimura K."/>
            <person name="Ikeda H."/>
            <person name="Hattori M."/>
            <person name="Beppu T."/>
        </authorList>
    </citation>
    <scope>NUCLEOTIDE SEQUENCE [LARGE SCALE GENOMIC DNA]</scope>
    <source>
        <strain evidence="15">T / IAM 14863</strain>
    </source>
</reference>
<dbReference type="STRING" id="292459.STH259"/>
<keyword evidence="7" id="KW-0061">Asparagine biosynthesis</keyword>
<evidence type="ECO:0000256" key="7">
    <source>
        <dbReference type="ARBA" id="ARBA00022888"/>
    </source>
</evidence>
<dbReference type="SUPFAM" id="SSF56235">
    <property type="entry name" value="N-terminal nucleophile aminohydrolases (Ntn hydrolases)"/>
    <property type="match status" value="1"/>
</dbReference>
<comment type="catalytic activity">
    <reaction evidence="10">
        <text>L-aspartate + L-glutamine + ATP + H2O = L-asparagine + L-glutamate + AMP + diphosphate + H(+)</text>
        <dbReference type="Rhea" id="RHEA:12228"/>
        <dbReference type="ChEBI" id="CHEBI:15377"/>
        <dbReference type="ChEBI" id="CHEBI:15378"/>
        <dbReference type="ChEBI" id="CHEBI:29985"/>
        <dbReference type="ChEBI" id="CHEBI:29991"/>
        <dbReference type="ChEBI" id="CHEBI:30616"/>
        <dbReference type="ChEBI" id="CHEBI:33019"/>
        <dbReference type="ChEBI" id="CHEBI:58048"/>
        <dbReference type="ChEBI" id="CHEBI:58359"/>
        <dbReference type="ChEBI" id="CHEBI:456215"/>
        <dbReference type="EC" id="6.3.5.4"/>
    </reaction>
</comment>
<accession>Q67SU9</accession>
<dbReference type="InterPro" id="IPR017932">
    <property type="entry name" value="GATase_2_dom"/>
</dbReference>
<dbReference type="HOGENOM" id="CLU_014658_2_2_9"/>
<evidence type="ECO:0000256" key="2">
    <source>
        <dbReference type="ARBA" id="ARBA00012737"/>
    </source>
</evidence>
<keyword evidence="3" id="KW-0436">Ligase</keyword>
<protein>
    <recommendedName>
        <fullName evidence="2">asparagine synthase (glutamine-hydrolyzing)</fullName>
        <ecNumber evidence="2">6.3.5.4</ecNumber>
    </recommendedName>
</protein>
<evidence type="ECO:0000256" key="11">
    <source>
        <dbReference type="PIRSR" id="PIRSR001589-2"/>
    </source>
</evidence>
<dbReference type="Pfam" id="PF13537">
    <property type="entry name" value="GATase_7"/>
    <property type="match status" value="1"/>
</dbReference>
<dbReference type="SUPFAM" id="SSF52402">
    <property type="entry name" value="Adenine nucleotide alpha hydrolases-like"/>
    <property type="match status" value="1"/>
</dbReference>
<dbReference type="Gene3D" id="3.40.50.620">
    <property type="entry name" value="HUPs"/>
    <property type="match status" value="1"/>
</dbReference>
<dbReference type="InterPro" id="IPR014729">
    <property type="entry name" value="Rossmann-like_a/b/a_fold"/>
</dbReference>
<keyword evidence="4" id="KW-0028">Amino-acid biosynthesis</keyword>
<dbReference type="GO" id="GO:0005524">
    <property type="term" value="F:ATP binding"/>
    <property type="evidence" value="ECO:0007669"/>
    <property type="project" value="UniProtKB-KW"/>
</dbReference>
<feature type="binding site" evidence="11">
    <location>
        <position position="226"/>
    </location>
    <ligand>
        <name>ATP</name>
        <dbReference type="ChEBI" id="CHEBI:30616"/>
    </ligand>
</feature>
<dbReference type="PANTHER" id="PTHR11772">
    <property type="entry name" value="ASPARAGINE SYNTHETASE"/>
    <property type="match status" value="1"/>
</dbReference>
<keyword evidence="15" id="KW-1185">Reference proteome</keyword>
<keyword evidence="5 11" id="KW-0547">Nucleotide-binding</keyword>
<evidence type="ECO:0000256" key="6">
    <source>
        <dbReference type="ARBA" id="ARBA00022840"/>
    </source>
</evidence>
<comment type="similarity">
    <text evidence="1">Belongs to the asparagine synthetase family.</text>
</comment>
<gene>
    <name evidence="14" type="ordered locus">STH259</name>
</gene>
<evidence type="ECO:0000256" key="3">
    <source>
        <dbReference type="ARBA" id="ARBA00022598"/>
    </source>
</evidence>
<dbReference type="PANTHER" id="PTHR11772:SF2">
    <property type="entry name" value="ASPARAGINE SYNTHETASE [GLUTAMINE-HYDROLYZING]"/>
    <property type="match status" value="1"/>
</dbReference>
<dbReference type="MEROPS" id="C44.976"/>
<evidence type="ECO:0000256" key="4">
    <source>
        <dbReference type="ARBA" id="ARBA00022605"/>
    </source>
</evidence>
<feature type="binding site" evidence="11">
    <location>
        <begin position="326"/>
        <end position="327"/>
    </location>
    <ligand>
        <name>ATP</name>
        <dbReference type="ChEBI" id="CHEBI:30616"/>
    </ligand>
</feature>
<dbReference type="GO" id="GO:0005829">
    <property type="term" value="C:cytosol"/>
    <property type="evidence" value="ECO:0007669"/>
    <property type="project" value="TreeGrafter"/>
</dbReference>
<feature type="site" description="Important for beta-aspartyl-AMP intermediate formation" evidence="12">
    <location>
        <position position="328"/>
    </location>
</feature>
<evidence type="ECO:0000256" key="9">
    <source>
        <dbReference type="ARBA" id="ARBA00029440"/>
    </source>
</evidence>
<feature type="binding site" evidence="11">
    <location>
        <position position="95"/>
    </location>
    <ligand>
        <name>L-glutamine</name>
        <dbReference type="ChEBI" id="CHEBI:58359"/>
    </ligand>
</feature>
<dbReference type="InterPro" id="IPR033738">
    <property type="entry name" value="AsnB_N"/>
</dbReference>
<dbReference type="Pfam" id="PF00733">
    <property type="entry name" value="Asn_synthase"/>
    <property type="match status" value="2"/>
</dbReference>
<dbReference type="EMBL" id="AP006840">
    <property type="protein sequence ID" value="BAD39244.1"/>
    <property type="molecule type" value="Genomic_DNA"/>
</dbReference>
<organism evidence="14 15">
    <name type="scientific">Symbiobacterium thermophilum (strain DSM 24528 / JCM 14929 / IAM 14863 / T)</name>
    <dbReference type="NCBI Taxonomy" id="292459"/>
    <lineage>
        <taxon>Bacteria</taxon>
        <taxon>Bacillati</taxon>
        <taxon>Bacillota</taxon>
        <taxon>Clostridia</taxon>
        <taxon>Eubacteriales</taxon>
        <taxon>Symbiobacteriaceae</taxon>
        <taxon>Symbiobacterium</taxon>
    </lineage>
</organism>
<dbReference type="AlphaFoldDB" id="Q67SU9"/>
<dbReference type="EC" id="6.3.5.4" evidence="2"/>
<name>Q67SU9_SYMTH</name>
<feature type="domain" description="Glutamine amidotransferase type-2" evidence="13">
    <location>
        <begin position="2"/>
        <end position="181"/>
    </location>
</feature>
<dbReference type="RefSeq" id="WP_011194394.1">
    <property type="nucleotide sequence ID" value="NC_006177.1"/>
</dbReference>
<dbReference type="PIRSF" id="PIRSF001589">
    <property type="entry name" value="Asn_synthetase_glu-h"/>
    <property type="match status" value="1"/>
</dbReference>
<dbReference type="GO" id="GO:0004066">
    <property type="term" value="F:asparagine synthase (glutamine-hydrolyzing) activity"/>
    <property type="evidence" value="ECO:0007669"/>
    <property type="project" value="UniProtKB-EC"/>
</dbReference>
<evidence type="ECO:0000256" key="10">
    <source>
        <dbReference type="ARBA" id="ARBA00048741"/>
    </source>
</evidence>
<keyword evidence="6 11" id="KW-0067">ATP-binding</keyword>
<evidence type="ECO:0000256" key="8">
    <source>
        <dbReference type="ARBA" id="ARBA00022962"/>
    </source>
</evidence>
<dbReference type="Proteomes" id="UP000000417">
    <property type="component" value="Chromosome"/>
</dbReference>
<dbReference type="InterPro" id="IPR050795">
    <property type="entry name" value="Asn_Synthetase"/>
</dbReference>
<dbReference type="NCBIfam" id="NF006949">
    <property type="entry name" value="PRK09431.1"/>
    <property type="match status" value="1"/>
</dbReference>
<dbReference type="InterPro" id="IPR029055">
    <property type="entry name" value="Ntn_hydrolases_N"/>
</dbReference>
<dbReference type="InterPro" id="IPR001962">
    <property type="entry name" value="Asn_synthase"/>
</dbReference>
<sequence>MSGIAGILGKPDKARIVRMLEQQAHRGPDGRGIWTATAGFGLGHVRLATVDVAGGGQPLSNEDGSLWLAMTGAIYNHGALRRELEGRHAFRTQSDAEVVVHLFEEYGPACVERLDGMFAIAIWGEEVGLFLARDPLGIQPLYWGEDEEGNVLFASEIKALVGETRFVREFPPGHRWRAGEPLEPYERLPAHTGELADPDQIVLALDRLLHAAVRKQLAADVPVGCLLSGGLDSSLVTAIARQHAEGELHTFAVGLEGSADLEQARMVAGELGTIHHERVLTEKEVTAVLPRVVDALESCDPALVRSAVATYYVAELAAGHVKVVLSGEGADELFAGYDYLAEFERDAGALGAELYEITAAMHNCNLQRVDRMTQVHGVEARMPFADQAVVDFAFRIHPRLKRRDGESKWILRRVAEQYLPPAIVWREKQKFAIGSGIAPLLEHYAAKAVPDAAFRRARSPKGVPFASKEEFLYWSLFRERYGREDVLALMGRSRSLNQGQRWVGAL</sequence>
<evidence type="ECO:0000256" key="12">
    <source>
        <dbReference type="PIRSR" id="PIRSR001589-3"/>
    </source>
</evidence>
<dbReference type="GO" id="GO:0006529">
    <property type="term" value="P:asparagine biosynthetic process"/>
    <property type="evidence" value="ECO:0007669"/>
    <property type="project" value="UniProtKB-KW"/>
</dbReference>
<dbReference type="PROSITE" id="PS51278">
    <property type="entry name" value="GATASE_TYPE_2"/>
    <property type="match status" value="1"/>
</dbReference>
<dbReference type="OrthoDB" id="9763290at2"/>
<dbReference type="KEGG" id="sth:STH259"/>
<evidence type="ECO:0000313" key="15">
    <source>
        <dbReference type="Proteomes" id="UP000000417"/>
    </source>
</evidence>
<feature type="binding site" evidence="11">
    <location>
        <position position="253"/>
    </location>
    <ligand>
        <name>ATP</name>
        <dbReference type="ChEBI" id="CHEBI:30616"/>
    </ligand>
</feature>
<evidence type="ECO:0000259" key="13">
    <source>
        <dbReference type="PROSITE" id="PS51278"/>
    </source>
</evidence>
<dbReference type="CDD" id="cd00712">
    <property type="entry name" value="AsnB"/>
    <property type="match status" value="1"/>
</dbReference>
<evidence type="ECO:0000256" key="5">
    <source>
        <dbReference type="ARBA" id="ARBA00022741"/>
    </source>
</evidence>
<dbReference type="eggNOG" id="COG0367">
    <property type="taxonomic scope" value="Bacteria"/>
</dbReference>
<dbReference type="InterPro" id="IPR006426">
    <property type="entry name" value="Asn_synth_AEB"/>
</dbReference>